<feature type="compositionally biased region" description="Low complexity" evidence="1">
    <location>
        <begin position="70"/>
        <end position="85"/>
    </location>
</feature>
<dbReference type="PROSITE" id="PS50033">
    <property type="entry name" value="UBX"/>
    <property type="match status" value="1"/>
</dbReference>
<dbReference type="PANTHER" id="PTHR23333:SF20">
    <property type="entry name" value="NSFL1 COFACTOR P47"/>
    <property type="match status" value="1"/>
</dbReference>
<dbReference type="EMBL" id="CP014587">
    <property type="protein sequence ID" value="ANZ78112.1"/>
    <property type="molecule type" value="Genomic_DNA"/>
</dbReference>
<dbReference type="InterPro" id="IPR001012">
    <property type="entry name" value="UBX_dom"/>
</dbReference>
<evidence type="ECO:0000259" key="2">
    <source>
        <dbReference type="PROSITE" id="PS50033"/>
    </source>
</evidence>
<dbReference type="Gene3D" id="3.30.420.210">
    <property type="entry name" value="SEP domain"/>
    <property type="match status" value="1"/>
</dbReference>
<dbReference type="PANTHER" id="PTHR23333">
    <property type="entry name" value="UBX DOMAIN CONTAINING PROTEIN"/>
    <property type="match status" value="1"/>
</dbReference>
<dbReference type="CDD" id="cd01770">
    <property type="entry name" value="UBX_UBXN2"/>
    <property type="match status" value="1"/>
</dbReference>
<dbReference type="InterPro" id="IPR012989">
    <property type="entry name" value="SEP_domain"/>
</dbReference>
<dbReference type="Proteomes" id="UP000094565">
    <property type="component" value="Chromosome 4"/>
</dbReference>
<evidence type="ECO:0000313" key="5">
    <source>
        <dbReference type="Proteomes" id="UP000094565"/>
    </source>
</evidence>
<dbReference type="CDD" id="cd14351">
    <property type="entry name" value="UBA_Ubx1_like"/>
    <property type="match status" value="1"/>
</dbReference>
<feature type="domain" description="UBX" evidence="2">
    <location>
        <begin position="287"/>
        <end position="355"/>
    </location>
</feature>
<dbReference type="GO" id="GO:0005829">
    <property type="term" value="C:cytosol"/>
    <property type="evidence" value="ECO:0007669"/>
    <property type="project" value="TreeGrafter"/>
</dbReference>
<feature type="region of interest" description="Disordered" evidence="1">
    <location>
        <begin position="43"/>
        <end position="156"/>
    </location>
</feature>
<gene>
    <name evidence="4" type="primary">SHP1</name>
    <name evidence="4" type="ORF">ATY40_BA7505106</name>
</gene>
<feature type="domain" description="SEP" evidence="3">
    <location>
        <begin position="163"/>
        <end position="228"/>
    </location>
</feature>
<sequence>MVDSETINKFIEVTGASAFQAIQYLEETDDFEAAVNDYYSSQLENEKGKGKSERPVNQTKASAGPKIRTFNDLNSNTNGDNNLFTGGEKSGLEVENPDKRGDPFGLVNDLLKKAEETGQQPDTRPREEAPARQFVGTGHKLGSTDSPSEVVSDPASRIRRAQKVSRQITFWKDGFQVGDGDLYRYDDPANARYLADLNAGRAPLALLDVEIGQEVDVTVHKKIEKNFTPSKKPRVGFQGKGQRLGSPVPGDIVLGQSPEAQQETQEEIEEEKQKEEAEQLGTGDSPVQIRLANGQRVIHRFNSTDSVAQLYAFVNEHSPSAREFVLSLAFPVKPIENNEDTLKDAGLVNAVVVQRWK</sequence>
<reference evidence="4 5" key="1">
    <citation type="submission" date="2016-02" db="EMBL/GenBank/DDBJ databases">
        <title>Comparative genomic and transcriptomic foundation for Pichia pastoris.</title>
        <authorList>
            <person name="Love K.R."/>
            <person name="Shah K.A."/>
            <person name="Whittaker C.A."/>
            <person name="Wu J."/>
            <person name="Bartlett M.C."/>
            <person name="Ma D."/>
            <person name="Leeson R.L."/>
            <person name="Priest M."/>
            <person name="Young S.K."/>
            <person name="Love J.C."/>
        </authorList>
    </citation>
    <scope>NUCLEOTIDE SEQUENCE [LARGE SCALE GENOMIC DNA]</scope>
    <source>
        <strain evidence="4 5">ATCC 28485</strain>
    </source>
</reference>
<protein>
    <submittedName>
        <fullName evidence="4">BA75_05106T0</fullName>
    </submittedName>
</protein>
<dbReference type="Pfam" id="PF08059">
    <property type="entry name" value="SEP"/>
    <property type="match status" value="1"/>
</dbReference>
<dbReference type="GO" id="GO:0000045">
    <property type="term" value="P:autophagosome assembly"/>
    <property type="evidence" value="ECO:0007669"/>
    <property type="project" value="TreeGrafter"/>
</dbReference>
<dbReference type="GO" id="GO:0043130">
    <property type="term" value="F:ubiquitin binding"/>
    <property type="evidence" value="ECO:0007669"/>
    <property type="project" value="TreeGrafter"/>
</dbReference>
<keyword evidence="5" id="KW-1185">Reference proteome</keyword>
<dbReference type="Pfam" id="PF00789">
    <property type="entry name" value="UBX"/>
    <property type="match status" value="1"/>
</dbReference>
<name>A0A1B2JJE7_PICPA</name>
<dbReference type="OrthoDB" id="25887at2759"/>
<dbReference type="PROSITE" id="PS51399">
    <property type="entry name" value="SEP"/>
    <property type="match status" value="1"/>
</dbReference>
<dbReference type="InterPro" id="IPR036241">
    <property type="entry name" value="NSFL1C_SEP_dom_sf"/>
</dbReference>
<dbReference type="Gene3D" id="1.10.8.10">
    <property type="entry name" value="DNA helicase RuvA subunit, C-terminal domain"/>
    <property type="match status" value="1"/>
</dbReference>
<dbReference type="SUPFAM" id="SSF102848">
    <property type="entry name" value="NSFL1 (p97 ATPase) cofactor p47, SEP domain"/>
    <property type="match status" value="1"/>
</dbReference>
<feature type="region of interest" description="Disordered" evidence="1">
    <location>
        <begin position="229"/>
        <end position="286"/>
    </location>
</feature>
<accession>A0A1B2JJE7</accession>
<dbReference type="GO" id="GO:0005634">
    <property type="term" value="C:nucleus"/>
    <property type="evidence" value="ECO:0007669"/>
    <property type="project" value="TreeGrafter"/>
</dbReference>
<dbReference type="AlphaFoldDB" id="A0A1B2JJE7"/>
<dbReference type="InterPro" id="IPR029071">
    <property type="entry name" value="Ubiquitin-like_domsf"/>
</dbReference>
<organism evidence="4 5">
    <name type="scientific">Komagataella pastoris</name>
    <name type="common">Yeast</name>
    <name type="synonym">Pichia pastoris</name>
    <dbReference type="NCBI Taxonomy" id="4922"/>
    <lineage>
        <taxon>Eukaryota</taxon>
        <taxon>Fungi</taxon>
        <taxon>Dikarya</taxon>
        <taxon>Ascomycota</taxon>
        <taxon>Saccharomycotina</taxon>
        <taxon>Pichiomycetes</taxon>
        <taxon>Pichiales</taxon>
        <taxon>Pichiaceae</taxon>
        <taxon>Komagataella</taxon>
    </lineage>
</organism>
<dbReference type="Pfam" id="PF14555">
    <property type="entry name" value="UBA_4"/>
    <property type="match status" value="1"/>
</dbReference>
<dbReference type="GO" id="GO:0061025">
    <property type="term" value="P:membrane fusion"/>
    <property type="evidence" value="ECO:0007669"/>
    <property type="project" value="TreeGrafter"/>
</dbReference>
<dbReference type="FunFam" id="3.30.420.210:FF:000002">
    <property type="entry name" value="UBX domain-containing protein 1"/>
    <property type="match status" value="1"/>
</dbReference>
<evidence type="ECO:0000313" key="4">
    <source>
        <dbReference type="EMBL" id="ANZ78112.1"/>
    </source>
</evidence>
<dbReference type="SUPFAM" id="SSF54236">
    <property type="entry name" value="Ubiquitin-like"/>
    <property type="match status" value="1"/>
</dbReference>
<dbReference type="SMART" id="SM00553">
    <property type="entry name" value="SEP"/>
    <property type="match status" value="1"/>
</dbReference>
<evidence type="ECO:0000259" key="3">
    <source>
        <dbReference type="PROSITE" id="PS51399"/>
    </source>
</evidence>
<dbReference type="GO" id="GO:0007030">
    <property type="term" value="P:Golgi organization"/>
    <property type="evidence" value="ECO:0007669"/>
    <property type="project" value="TreeGrafter"/>
</dbReference>
<evidence type="ECO:0000256" key="1">
    <source>
        <dbReference type="SAM" id="MobiDB-lite"/>
    </source>
</evidence>
<dbReference type="Gene3D" id="3.10.20.90">
    <property type="entry name" value="Phosphatidylinositol 3-kinase Catalytic Subunit, Chain A, domain 1"/>
    <property type="match status" value="1"/>
</dbReference>
<feature type="compositionally biased region" description="Basic and acidic residues" evidence="1">
    <location>
        <begin position="44"/>
        <end position="54"/>
    </location>
</feature>
<dbReference type="GO" id="GO:0031468">
    <property type="term" value="P:nuclear membrane reassembly"/>
    <property type="evidence" value="ECO:0007669"/>
    <property type="project" value="TreeGrafter"/>
</dbReference>
<feature type="compositionally biased region" description="Basic and acidic residues" evidence="1">
    <location>
        <begin position="90"/>
        <end position="102"/>
    </location>
</feature>
<dbReference type="SMART" id="SM00166">
    <property type="entry name" value="UBX"/>
    <property type="match status" value="1"/>
</dbReference>
<dbReference type="GO" id="GO:0043161">
    <property type="term" value="P:proteasome-mediated ubiquitin-dependent protein catabolic process"/>
    <property type="evidence" value="ECO:0007669"/>
    <property type="project" value="TreeGrafter"/>
</dbReference>
<proteinExistence type="predicted"/>